<organism evidence="1 2">
    <name type="scientific">Candidatus Jorgensenbacteria bacterium GWA1_49_17</name>
    <dbReference type="NCBI Taxonomy" id="1798467"/>
    <lineage>
        <taxon>Bacteria</taxon>
        <taxon>Candidatus Joergenseniibacteriota</taxon>
    </lineage>
</organism>
<dbReference type="Proteomes" id="UP000179368">
    <property type="component" value="Unassembled WGS sequence"/>
</dbReference>
<accession>A0A1F6BTW2</accession>
<evidence type="ECO:0008006" key="3">
    <source>
        <dbReference type="Google" id="ProtNLM"/>
    </source>
</evidence>
<sequence length="630" mass="64674">MMQQSGLVSYIGNQESGDLQLFVDNGTGTRVIQLQSGTGNVGIGTTNPGTLLDVSGTSGIRADITSGGGTAITARQDGTGYNFVGMNGANNVFRVTKYGGVIIDESANEDALTVNKTAGAGYAAIFTGGNVGIATTSPAYALQVYGTGAFSQPLIVGTPTGATHAATKSYVDSTVVSGSGWTDGGTSVYLTTTGDSVGIGTTTPSATTTLEVWGKGTTSTSTAAHIRNSAGTSLLYVQGDGNVGIGTTNPGAKLDVSGTSAQLKLTYTGGNTSTFETKSNGDLNIDSASNIYLQAYSGTNSTIIGTAGQLTVNSSSHSSFTGTGNVGIGTTGPGLKLSVAGGDFLVNNNGSGDANSGIRIVSNAATTHTNWLIGNQRIGTFFEITPSTAVGGTTFSTPALVALSNGNVGIATTSPAYALQVYGTGAFSQPIIVGTPTQTNHAATKNYVDSAVTGGTGVASSTYACNADATCEMSGANLSGGDITGVDKLTVTTIDPLYQIGTSKYATYAASIVGGVKEEFIGKGRLIRTNEHRYEYVIDFSKVNDGSDLWVWRKTVDFSRDNVEVLATPIGVPVPIAYEIKGEKIIFTTSNVVNIAGIEFSYRLAGKRFDWRKWPTYAVDQNEAPSFIIK</sequence>
<evidence type="ECO:0000313" key="2">
    <source>
        <dbReference type="Proteomes" id="UP000179368"/>
    </source>
</evidence>
<reference evidence="1 2" key="1">
    <citation type="journal article" date="2016" name="Nat. Commun.">
        <title>Thousands of microbial genomes shed light on interconnected biogeochemical processes in an aquifer system.</title>
        <authorList>
            <person name="Anantharaman K."/>
            <person name="Brown C.T."/>
            <person name="Hug L.A."/>
            <person name="Sharon I."/>
            <person name="Castelle C.J."/>
            <person name="Probst A.J."/>
            <person name="Thomas B.C."/>
            <person name="Singh A."/>
            <person name="Wilkins M.J."/>
            <person name="Karaoz U."/>
            <person name="Brodie E.L."/>
            <person name="Williams K.H."/>
            <person name="Hubbard S.S."/>
            <person name="Banfield J.F."/>
        </authorList>
    </citation>
    <scope>NUCLEOTIDE SEQUENCE [LARGE SCALE GENOMIC DNA]</scope>
</reference>
<dbReference type="EMBL" id="MFKG01000019">
    <property type="protein sequence ID" value="OGG40263.1"/>
    <property type="molecule type" value="Genomic_DNA"/>
</dbReference>
<evidence type="ECO:0000313" key="1">
    <source>
        <dbReference type="EMBL" id="OGG40263.1"/>
    </source>
</evidence>
<comment type="caution">
    <text evidence="1">The sequence shown here is derived from an EMBL/GenBank/DDBJ whole genome shotgun (WGS) entry which is preliminary data.</text>
</comment>
<name>A0A1F6BTW2_9BACT</name>
<dbReference type="AlphaFoldDB" id="A0A1F6BTW2"/>
<protein>
    <recommendedName>
        <fullName evidence="3">Peptidase S74 domain-containing protein</fullName>
    </recommendedName>
</protein>
<proteinExistence type="predicted"/>
<gene>
    <name evidence="1" type="ORF">A2116_01395</name>
</gene>